<name>A0AAW2RSW9_9LAMI</name>
<dbReference type="AlphaFoldDB" id="A0AAW2RSW9"/>
<proteinExistence type="predicted"/>
<evidence type="ECO:0000313" key="2">
    <source>
        <dbReference type="EMBL" id="KAL0383169.1"/>
    </source>
</evidence>
<comment type="caution">
    <text evidence="2">The sequence shown here is derived from an EMBL/GenBank/DDBJ whole genome shotgun (WGS) entry which is preliminary data.</text>
</comment>
<dbReference type="SUPFAM" id="SSF53756">
    <property type="entry name" value="UDP-Glycosyltransferase/glycogen phosphorylase"/>
    <property type="match status" value="1"/>
</dbReference>
<accession>A0AAW2RSW9</accession>
<protein>
    <submittedName>
        <fullName evidence="2">Cinnamate beta-D-glucosyltransferase</fullName>
    </submittedName>
</protein>
<reference evidence="2" key="1">
    <citation type="submission" date="2020-06" db="EMBL/GenBank/DDBJ databases">
        <authorList>
            <person name="Li T."/>
            <person name="Hu X."/>
            <person name="Zhang T."/>
            <person name="Song X."/>
            <person name="Zhang H."/>
            <person name="Dai N."/>
            <person name="Sheng W."/>
            <person name="Hou X."/>
            <person name="Wei L."/>
        </authorList>
    </citation>
    <scope>NUCLEOTIDE SEQUENCE</scope>
    <source>
        <strain evidence="2">KEN8</strain>
        <tissue evidence="2">Leaf</tissue>
    </source>
</reference>
<feature type="region of interest" description="Disordered" evidence="1">
    <location>
        <begin position="55"/>
        <end position="88"/>
    </location>
</feature>
<dbReference type="Gene3D" id="3.40.50.2000">
    <property type="entry name" value="Glycogen Phosphorylase B"/>
    <property type="match status" value="1"/>
</dbReference>
<dbReference type="EMBL" id="JACGWM010000003">
    <property type="protein sequence ID" value="KAL0383169.1"/>
    <property type="molecule type" value="Genomic_DNA"/>
</dbReference>
<sequence>MEALASGVPVVAFPQWGDQVTNAKFLVDVLKVGIRLGKGEAEGKIVPRDEVEVFQDGDWRPGGSEDEAEYSQVEESGGRGCGGGWFIL</sequence>
<dbReference type="PANTHER" id="PTHR48045:SF26">
    <property type="entry name" value="UDP-GLYCOSYLTRANSFERASE 74E2-LIKE"/>
    <property type="match status" value="1"/>
</dbReference>
<organism evidence="2">
    <name type="scientific">Sesamum calycinum</name>
    <dbReference type="NCBI Taxonomy" id="2727403"/>
    <lineage>
        <taxon>Eukaryota</taxon>
        <taxon>Viridiplantae</taxon>
        <taxon>Streptophyta</taxon>
        <taxon>Embryophyta</taxon>
        <taxon>Tracheophyta</taxon>
        <taxon>Spermatophyta</taxon>
        <taxon>Magnoliopsida</taxon>
        <taxon>eudicotyledons</taxon>
        <taxon>Gunneridae</taxon>
        <taxon>Pentapetalae</taxon>
        <taxon>asterids</taxon>
        <taxon>lamiids</taxon>
        <taxon>Lamiales</taxon>
        <taxon>Pedaliaceae</taxon>
        <taxon>Sesamum</taxon>
    </lineage>
</organism>
<dbReference type="PANTHER" id="PTHR48045">
    <property type="entry name" value="UDP-GLYCOSYLTRANSFERASE 72B1"/>
    <property type="match status" value="1"/>
</dbReference>
<evidence type="ECO:0000256" key="1">
    <source>
        <dbReference type="SAM" id="MobiDB-lite"/>
    </source>
</evidence>
<gene>
    <name evidence="2" type="ORF">Scaly_0604200</name>
</gene>
<reference evidence="2" key="2">
    <citation type="journal article" date="2024" name="Plant">
        <title>Genomic evolution and insights into agronomic trait innovations of Sesamum species.</title>
        <authorList>
            <person name="Miao H."/>
            <person name="Wang L."/>
            <person name="Qu L."/>
            <person name="Liu H."/>
            <person name="Sun Y."/>
            <person name="Le M."/>
            <person name="Wang Q."/>
            <person name="Wei S."/>
            <person name="Zheng Y."/>
            <person name="Lin W."/>
            <person name="Duan Y."/>
            <person name="Cao H."/>
            <person name="Xiong S."/>
            <person name="Wang X."/>
            <person name="Wei L."/>
            <person name="Li C."/>
            <person name="Ma Q."/>
            <person name="Ju M."/>
            <person name="Zhao R."/>
            <person name="Li G."/>
            <person name="Mu C."/>
            <person name="Tian Q."/>
            <person name="Mei H."/>
            <person name="Zhang T."/>
            <person name="Gao T."/>
            <person name="Zhang H."/>
        </authorList>
    </citation>
    <scope>NUCLEOTIDE SEQUENCE</scope>
    <source>
        <strain evidence="2">KEN8</strain>
    </source>
</reference>
<feature type="compositionally biased region" description="Gly residues" evidence="1">
    <location>
        <begin position="78"/>
        <end position="88"/>
    </location>
</feature>